<evidence type="ECO:0000313" key="14">
    <source>
        <dbReference type="Proteomes" id="UP000179047"/>
    </source>
</evidence>
<sequence length="217" mass="23604">MRIVKITQLTDYEAAVKEAIEVLKKGGSIVYPTDTVYGLGCNACDYKAVEQIYRIKDRDLGKPMSVIARNIAWVKEIALVPTKLEPILEKLWPGAVTVILPRKPVIPSIVAGGGDTIGIRIPDSPVTDRLMAKFGYPLISTSANMAGDEADSCNSAGIIETFKPRIWQPDLMVDAGNLLPSPPSTVIDFTNLKPKVLRIGPLKPQQLEEVLGIKLQG</sequence>
<dbReference type="EMBL" id="MGKP01000012">
    <property type="protein sequence ID" value="OGN28811.1"/>
    <property type="molecule type" value="Genomic_DNA"/>
</dbReference>
<comment type="caution">
    <text evidence="13">The sequence shown here is derived from an EMBL/GenBank/DDBJ whole genome shotgun (WGS) entry which is preliminary data.</text>
</comment>
<evidence type="ECO:0000256" key="4">
    <source>
        <dbReference type="ARBA" id="ARBA00022490"/>
    </source>
</evidence>
<accession>A0A1F8GU40</accession>
<evidence type="ECO:0000256" key="2">
    <source>
        <dbReference type="ARBA" id="ARBA00007663"/>
    </source>
</evidence>
<dbReference type="GO" id="GO:0003725">
    <property type="term" value="F:double-stranded RNA binding"/>
    <property type="evidence" value="ECO:0007669"/>
    <property type="project" value="InterPro"/>
</dbReference>
<dbReference type="InterPro" id="IPR017945">
    <property type="entry name" value="DHBP_synth_RibB-like_a/b_dom"/>
</dbReference>
<dbReference type="PROSITE" id="PS51163">
    <property type="entry name" value="YRDC"/>
    <property type="match status" value="1"/>
</dbReference>
<dbReference type="GO" id="GO:0005737">
    <property type="term" value="C:cytoplasm"/>
    <property type="evidence" value="ECO:0007669"/>
    <property type="project" value="UniProtKB-SubCell"/>
</dbReference>
<dbReference type="InterPro" id="IPR006070">
    <property type="entry name" value="Sua5-like_dom"/>
</dbReference>
<evidence type="ECO:0000256" key="6">
    <source>
        <dbReference type="ARBA" id="ARBA00022694"/>
    </source>
</evidence>
<dbReference type="PANTHER" id="PTHR17490">
    <property type="entry name" value="SUA5"/>
    <property type="match status" value="1"/>
</dbReference>
<evidence type="ECO:0000256" key="11">
    <source>
        <dbReference type="ARBA" id="ARBA00048366"/>
    </source>
</evidence>
<dbReference type="GO" id="GO:0005524">
    <property type="term" value="F:ATP binding"/>
    <property type="evidence" value="ECO:0007669"/>
    <property type="project" value="UniProtKB-KW"/>
</dbReference>
<keyword evidence="9" id="KW-0067">ATP-binding</keyword>
<keyword evidence="8" id="KW-0547">Nucleotide-binding</keyword>
<comment type="subcellular location">
    <subcellularLocation>
        <location evidence="1">Cytoplasm</location>
    </subcellularLocation>
</comment>
<gene>
    <name evidence="13" type="ORF">A3A33_03465</name>
</gene>
<evidence type="ECO:0000313" key="13">
    <source>
        <dbReference type="EMBL" id="OGN28811.1"/>
    </source>
</evidence>
<proteinExistence type="inferred from homology"/>
<dbReference type="PANTHER" id="PTHR17490:SF16">
    <property type="entry name" value="THREONYLCARBAMOYL-AMP SYNTHASE"/>
    <property type="match status" value="1"/>
</dbReference>
<dbReference type="GO" id="GO:0000049">
    <property type="term" value="F:tRNA binding"/>
    <property type="evidence" value="ECO:0007669"/>
    <property type="project" value="TreeGrafter"/>
</dbReference>
<evidence type="ECO:0000256" key="8">
    <source>
        <dbReference type="ARBA" id="ARBA00022741"/>
    </source>
</evidence>
<comment type="catalytic activity">
    <reaction evidence="11">
        <text>L-threonine + hydrogencarbonate + ATP = L-threonylcarbamoyladenylate + diphosphate + H2O</text>
        <dbReference type="Rhea" id="RHEA:36407"/>
        <dbReference type="ChEBI" id="CHEBI:15377"/>
        <dbReference type="ChEBI" id="CHEBI:17544"/>
        <dbReference type="ChEBI" id="CHEBI:30616"/>
        <dbReference type="ChEBI" id="CHEBI:33019"/>
        <dbReference type="ChEBI" id="CHEBI:57926"/>
        <dbReference type="ChEBI" id="CHEBI:73682"/>
        <dbReference type="EC" id="2.7.7.87"/>
    </reaction>
</comment>
<reference evidence="13 14" key="1">
    <citation type="journal article" date="2016" name="Nat. Commun.">
        <title>Thousands of microbial genomes shed light on interconnected biogeochemical processes in an aquifer system.</title>
        <authorList>
            <person name="Anantharaman K."/>
            <person name="Brown C.T."/>
            <person name="Hug L.A."/>
            <person name="Sharon I."/>
            <person name="Castelle C.J."/>
            <person name="Probst A.J."/>
            <person name="Thomas B.C."/>
            <person name="Singh A."/>
            <person name="Wilkins M.J."/>
            <person name="Karaoz U."/>
            <person name="Brodie E.L."/>
            <person name="Williams K.H."/>
            <person name="Hubbard S.S."/>
            <person name="Banfield J.F."/>
        </authorList>
    </citation>
    <scope>NUCLEOTIDE SEQUENCE [LARGE SCALE GENOMIC DNA]</scope>
</reference>
<evidence type="ECO:0000259" key="12">
    <source>
        <dbReference type="PROSITE" id="PS51163"/>
    </source>
</evidence>
<evidence type="ECO:0000256" key="1">
    <source>
        <dbReference type="ARBA" id="ARBA00004496"/>
    </source>
</evidence>
<keyword evidence="6" id="KW-0819">tRNA processing</keyword>
<keyword evidence="4" id="KW-0963">Cytoplasm</keyword>
<dbReference type="GO" id="GO:0008033">
    <property type="term" value="P:tRNA processing"/>
    <property type="evidence" value="ECO:0007669"/>
    <property type="project" value="UniProtKB-KW"/>
</dbReference>
<feature type="domain" description="YrdC-like" evidence="12">
    <location>
        <begin position="13"/>
        <end position="202"/>
    </location>
</feature>
<dbReference type="InterPro" id="IPR050156">
    <property type="entry name" value="TC-AMP_synthase_SUA5"/>
</dbReference>
<comment type="similarity">
    <text evidence="2">Belongs to the SUA5 family.</text>
</comment>
<dbReference type="GO" id="GO:0061710">
    <property type="term" value="F:L-threonylcarbamoyladenylate synthase"/>
    <property type="evidence" value="ECO:0007669"/>
    <property type="project" value="UniProtKB-EC"/>
</dbReference>
<dbReference type="Gene3D" id="3.90.870.10">
    <property type="entry name" value="DHBP synthase"/>
    <property type="match status" value="1"/>
</dbReference>
<dbReference type="GO" id="GO:0006450">
    <property type="term" value="P:regulation of translational fidelity"/>
    <property type="evidence" value="ECO:0007669"/>
    <property type="project" value="TreeGrafter"/>
</dbReference>
<dbReference type="AlphaFoldDB" id="A0A1F8GU40"/>
<dbReference type="NCBIfam" id="TIGR00057">
    <property type="entry name" value="L-threonylcarbamoyladenylate synthase"/>
    <property type="match status" value="1"/>
</dbReference>
<evidence type="ECO:0000256" key="5">
    <source>
        <dbReference type="ARBA" id="ARBA00022679"/>
    </source>
</evidence>
<evidence type="ECO:0000256" key="10">
    <source>
        <dbReference type="ARBA" id="ARBA00029774"/>
    </source>
</evidence>
<evidence type="ECO:0000256" key="7">
    <source>
        <dbReference type="ARBA" id="ARBA00022695"/>
    </source>
</evidence>
<keyword evidence="7" id="KW-0548">Nucleotidyltransferase</keyword>
<evidence type="ECO:0000256" key="9">
    <source>
        <dbReference type="ARBA" id="ARBA00022840"/>
    </source>
</evidence>
<name>A0A1F8GU40_9BACT</name>
<evidence type="ECO:0000256" key="3">
    <source>
        <dbReference type="ARBA" id="ARBA00012584"/>
    </source>
</evidence>
<protein>
    <recommendedName>
        <fullName evidence="10">L-threonylcarbamoyladenylate synthase</fullName>
        <ecNumber evidence="3">2.7.7.87</ecNumber>
    </recommendedName>
    <alternativeName>
        <fullName evidence="10">L-threonylcarbamoyladenylate synthase</fullName>
    </alternativeName>
</protein>
<dbReference type="STRING" id="1802701.A3A33_03465"/>
<dbReference type="EC" id="2.7.7.87" evidence="3"/>
<dbReference type="SUPFAM" id="SSF55821">
    <property type="entry name" value="YrdC/RibB"/>
    <property type="match status" value="1"/>
</dbReference>
<organism evidence="13 14">
    <name type="scientific">Candidatus Yanofskybacteria bacterium RIFCSPLOWO2_01_FULL_49_25</name>
    <dbReference type="NCBI Taxonomy" id="1802701"/>
    <lineage>
        <taxon>Bacteria</taxon>
        <taxon>Candidatus Yanofskyibacteriota</taxon>
    </lineage>
</organism>
<keyword evidence="5" id="KW-0808">Transferase</keyword>
<dbReference type="Proteomes" id="UP000179047">
    <property type="component" value="Unassembled WGS sequence"/>
</dbReference>
<dbReference type="Pfam" id="PF01300">
    <property type="entry name" value="Sua5_yciO_yrdC"/>
    <property type="match status" value="1"/>
</dbReference>